<feature type="domain" description="SLC26A/SulP transporter" evidence="6">
    <location>
        <begin position="4"/>
        <end position="73"/>
    </location>
</feature>
<protein>
    <recommendedName>
        <fullName evidence="6">SLC26A/SulP transporter domain-containing protein</fullName>
    </recommendedName>
</protein>
<dbReference type="PANTHER" id="PTHR11814">
    <property type="entry name" value="SULFATE TRANSPORTER"/>
    <property type="match status" value="1"/>
</dbReference>
<keyword evidence="4 5" id="KW-0472">Membrane</keyword>
<dbReference type="AlphaFoldDB" id="A0AAQ3PFG6"/>
<dbReference type="EMBL" id="CP144700">
    <property type="protein sequence ID" value="WVZ26622.1"/>
    <property type="molecule type" value="Genomic_DNA"/>
</dbReference>
<name>A0AAQ3PFG6_VIGMU</name>
<comment type="subcellular location">
    <subcellularLocation>
        <location evidence="1">Membrane</location>
        <topology evidence="1">Multi-pass membrane protein</topology>
    </subcellularLocation>
</comment>
<keyword evidence="3 5" id="KW-1133">Transmembrane helix</keyword>
<evidence type="ECO:0000313" key="7">
    <source>
        <dbReference type="EMBL" id="WVZ26622.1"/>
    </source>
</evidence>
<feature type="transmembrane region" description="Helical" evidence="5">
    <location>
        <begin position="123"/>
        <end position="140"/>
    </location>
</feature>
<evidence type="ECO:0000259" key="6">
    <source>
        <dbReference type="Pfam" id="PF00916"/>
    </source>
</evidence>
<keyword evidence="8" id="KW-1185">Reference proteome</keyword>
<sequence>MNKLDTSVVPPLMYALMGTSREIAIGPVAVVSLLLSSMVEKLIDPAIDPNGYRKLVFTATFFAGIFQAAFGLFSHCWIHGRSSNNNWSSTAEGTVWDKSFYKQNRHNLCHEIRLGIASSYRMLFFYLVGLFTSFTFACGYI</sequence>
<evidence type="ECO:0000256" key="3">
    <source>
        <dbReference type="ARBA" id="ARBA00022989"/>
    </source>
</evidence>
<feature type="transmembrane region" description="Helical" evidence="5">
    <location>
        <begin position="55"/>
        <end position="80"/>
    </location>
</feature>
<keyword evidence="2 5" id="KW-0812">Transmembrane</keyword>
<dbReference type="InterPro" id="IPR001902">
    <property type="entry name" value="SLC26A/SulP_fam"/>
</dbReference>
<dbReference type="GO" id="GO:0016020">
    <property type="term" value="C:membrane"/>
    <property type="evidence" value="ECO:0007669"/>
    <property type="project" value="UniProtKB-SubCell"/>
</dbReference>
<evidence type="ECO:0000256" key="1">
    <source>
        <dbReference type="ARBA" id="ARBA00004141"/>
    </source>
</evidence>
<evidence type="ECO:0000256" key="5">
    <source>
        <dbReference type="SAM" id="Phobius"/>
    </source>
</evidence>
<dbReference type="Proteomes" id="UP001374535">
    <property type="component" value="Chromosome 1"/>
</dbReference>
<evidence type="ECO:0000313" key="8">
    <source>
        <dbReference type="Proteomes" id="UP001374535"/>
    </source>
</evidence>
<accession>A0AAQ3PFG6</accession>
<dbReference type="GO" id="GO:0055085">
    <property type="term" value="P:transmembrane transport"/>
    <property type="evidence" value="ECO:0007669"/>
    <property type="project" value="InterPro"/>
</dbReference>
<evidence type="ECO:0000256" key="4">
    <source>
        <dbReference type="ARBA" id="ARBA00023136"/>
    </source>
</evidence>
<organism evidence="7 8">
    <name type="scientific">Vigna mungo</name>
    <name type="common">Black gram</name>
    <name type="synonym">Phaseolus mungo</name>
    <dbReference type="NCBI Taxonomy" id="3915"/>
    <lineage>
        <taxon>Eukaryota</taxon>
        <taxon>Viridiplantae</taxon>
        <taxon>Streptophyta</taxon>
        <taxon>Embryophyta</taxon>
        <taxon>Tracheophyta</taxon>
        <taxon>Spermatophyta</taxon>
        <taxon>Magnoliopsida</taxon>
        <taxon>eudicotyledons</taxon>
        <taxon>Gunneridae</taxon>
        <taxon>Pentapetalae</taxon>
        <taxon>rosids</taxon>
        <taxon>fabids</taxon>
        <taxon>Fabales</taxon>
        <taxon>Fabaceae</taxon>
        <taxon>Papilionoideae</taxon>
        <taxon>50 kb inversion clade</taxon>
        <taxon>NPAAA clade</taxon>
        <taxon>indigoferoid/millettioid clade</taxon>
        <taxon>Phaseoleae</taxon>
        <taxon>Vigna</taxon>
    </lineage>
</organism>
<gene>
    <name evidence="7" type="ORF">V8G54_005166</name>
</gene>
<reference evidence="7 8" key="1">
    <citation type="journal article" date="2023" name="Life. Sci Alliance">
        <title>Evolutionary insights into 3D genome organization and epigenetic landscape of Vigna mungo.</title>
        <authorList>
            <person name="Junaid A."/>
            <person name="Singh B."/>
            <person name="Bhatia S."/>
        </authorList>
    </citation>
    <scope>NUCLEOTIDE SEQUENCE [LARGE SCALE GENOMIC DNA]</scope>
    <source>
        <strain evidence="7">Urdbean</strain>
    </source>
</reference>
<dbReference type="Pfam" id="PF00916">
    <property type="entry name" value="Sulfate_transp"/>
    <property type="match status" value="1"/>
</dbReference>
<proteinExistence type="predicted"/>
<feature type="transmembrane region" description="Helical" evidence="5">
    <location>
        <begin position="12"/>
        <end position="35"/>
    </location>
</feature>
<evidence type="ECO:0000256" key="2">
    <source>
        <dbReference type="ARBA" id="ARBA00022692"/>
    </source>
</evidence>
<dbReference type="InterPro" id="IPR011547">
    <property type="entry name" value="SLC26A/SulP_dom"/>
</dbReference>